<reference evidence="1" key="1">
    <citation type="submission" date="2019-08" db="EMBL/GenBank/DDBJ databases">
        <authorList>
            <person name="Kucharzyk K."/>
            <person name="Murdoch R.W."/>
            <person name="Higgins S."/>
            <person name="Loffler F."/>
        </authorList>
    </citation>
    <scope>NUCLEOTIDE SEQUENCE</scope>
</reference>
<dbReference type="EMBL" id="VSSQ01121632">
    <property type="protein sequence ID" value="MPN53947.1"/>
    <property type="molecule type" value="Genomic_DNA"/>
</dbReference>
<comment type="caution">
    <text evidence="1">The sequence shown here is derived from an EMBL/GenBank/DDBJ whole genome shotgun (WGS) entry which is preliminary data.</text>
</comment>
<accession>A0A645IRU4</accession>
<proteinExistence type="predicted"/>
<protein>
    <submittedName>
        <fullName evidence="1">Uncharacterized protein</fullName>
    </submittedName>
</protein>
<gene>
    <name evidence="1" type="ORF">SDC9_201616</name>
</gene>
<name>A0A645IRU4_9ZZZZ</name>
<sequence length="40" mass="4006">MDGGAGTAAAHACDAALIAAPGPSALRERGRPIPSFRPFQ</sequence>
<evidence type="ECO:0000313" key="1">
    <source>
        <dbReference type="EMBL" id="MPN53947.1"/>
    </source>
</evidence>
<organism evidence="1">
    <name type="scientific">bioreactor metagenome</name>
    <dbReference type="NCBI Taxonomy" id="1076179"/>
    <lineage>
        <taxon>unclassified sequences</taxon>
        <taxon>metagenomes</taxon>
        <taxon>ecological metagenomes</taxon>
    </lineage>
</organism>
<dbReference type="AlphaFoldDB" id="A0A645IRU4"/>